<dbReference type="InterPro" id="IPR011042">
    <property type="entry name" value="6-blade_b-propeller_TolB-like"/>
</dbReference>
<proteinExistence type="predicted"/>
<dbReference type="Pfam" id="PF03088">
    <property type="entry name" value="Str_synth"/>
    <property type="match status" value="1"/>
</dbReference>
<dbReference type="STRING" id="137658.SAMN05216186_12357"/>
<reference evidence="2 3" key="1">
    <citation type="submission" date="2016-10" db="EMBL/GenBank/DDBJ databases">
        <authorList>
            <person name="de Groot N.N."/>
        </authorList>
    </citation>
    <scope>NUCLEOTIDE SEQUENCE [LARGE SCALE GENOMIC DNA]</scope>
    <source>
        <strain evidence="2 3">JCM 21544</strain>
    </source>
</reference>
<dbReference type="InterPro" id="IPR018119">
    <property type="entry name" value="Strictosidine_synth_cons-reg"/>
</dbReference>
<feature type="domain" description="Strictosidine synthase conserved region" evidence="1">
    <location>
        <begin position="143"/>
        <end position="195"/>
    </location>
</feature>
<evidence type="ECO:0000259" key="1">
    <source>
        <dbReference type="Pfam" id="PF03088"/>
    </source>
</evidence>
<dbReference type="RefSeq" id="WP_084339155.1">
    <property type="nucleotide sequence ID" value="NZ_FNFD01000023.1"/>
</dbReference>
<organism evidence="2 3">
    <name type="scientific">Pseudomonas indica</name>
    <dbReference type="NCBI Taxonomy" id="137658"/>
    <lineage>
        <taxon>Bacteria</taxon>
        <taxon>Pseudomonadati</taxon>
        <taxon>Pseudomonadota</taxon>
        <taxon>Gammaproteobacteria</taxon>
        <taxon>Pseudomonadales</taxon>
        <taxon>Pseudomonadaceae</taxon>
        <taxon>Pseudomonas</taxon>
    </lineage>
</organism>
<sequence>MSSPQRTRIFLLLLLPVLGLALGLGVLAWRHFYPVTLAAGWSLRVLHDGLEKVSALVEDDEGGLFVSQELQDGKGRILRLHADGSVAHVLNGLSKPDGLVRYRGGLAITQEGGRLPLFWLKGNRLTALFNGENFEGVASDGNYLYAIEDKPSGRLLRYDPDTDETTVLRDGLVEGEGVSICPDGRVLYVEKGKGRVREWRAEGNDRTLVEGLNQPGFLLCSASGVWISEDATHMARLLWLDTDGQLQVVADHLRSAQTLLEVAPGRFLLAEQGRNRILEIQRTPQEI</sequence>
<protein>
    <submittedName>
        <fullName evidence="2">Strictosidine synthase</fullName>
    </submittedName>
</protein>
<dbReference type="Proteomes" id="UP000198706">
    <property type="component" value="Unassembled WGS sequence"/>
</dbReference>
<dbReference type="EMBL" id="FNFD01000023">
    <property type="protein sequence ID" value="SDL54339.1"/>
    <property type="molecule type" value="Genomic_DNA"/>
</dbReference>
<evidence type="ECO:0000313" key="3">
    <source>
        <dbReference type="Proteomes" id="UP000198706"/>
    </source>
</evidence>
<accession>A0A1G9KXI8</accession>
<keyword evidence="3" id="KW-1185">Reference proteome</keyword>
<gene>
    <name evidence="2" type="ORF">SAMN05216186_12357</name>
</gene>
<name>A0A1G9KXI8_9PSED</name>
<dbReference type="SUPFAM" id="SSF101898">
    <property type="entry name" value="NHL repeat"/>
    <property type="match status" value="1"/>
</dbReference>
<evidence type="ECO:0000313" key="2">
    <source>
        <dbReference type="EMBL" id="SDL54339.1"/>
    </source>
</evidence>
<dbReference type="Gene3D" id="2.120.10.30">
    <property type="entry name" value="TolB, C-terminal domain"/>
    <property type="match status" value="1"/>
</dbReference>
<dbReference type="AlphaFoldDB" id="A0A1G9KXI8"/>